<dbReference type="InterPro" id="IPR036291">
    <property type="entry name" value="NAD(P)-bd_dom_sf"/>
</dbReference>
<keyword evidence="2" id="KW-0560">Oxidoreductase</keyword>
<dbReference type="PANTHER" id="PTHR22604:SF105">
    <property type="entry name" value="TRANS-1,2-DIHYDROBENZENE-1,2-DIOL DEHYDROGENASE"/>
    <property type="match status" value="1"/>
</dbReference>
<dbReference type="EC" id="1.1.1.179" evidence="3"/>
<reference evidence="8 9" key="1">
    <citation type="journal article" date="2014" name="PLoS Genet.">
        <title>Analysis of the Phlebiopsis gigantea genome, transcriptome and secretome provides insight into its pioneer colonization strategies of wood.</title>
        <authorList>
            <person name="Hori C."/>
            <person name="Ishida T."/>
            <person name="Igarashi K."/>
            <person name="Samejima M."/>
            <person name="Suzuki H."/>
            <person name="Master E."/>
            <person name="Ferreira P."/>
            <person name="Ruiz-Duenas F.J."/>
            <person name="Held B."/>
            <person name="Canessa P."/>
            <person name="Larrondo L.F."/>
            <person name="Schmoll M."/>
            <person name="Druzhinina I.S."/>
            <person name="Kubicek C.P."/>
            <person name="Gaskell J.A."/>
            <person name="Kersten P."/>
            <person name="St John F."/>
            <person name="Glasner J."/>
            <person name="Sabat G."/>
            <person name="Splinter BonDurant S."/>
            <person name="Syed K."/>
            <person name="Yadav J."/>
            <person name="Mgbeahuruike A.C."/>
            <person name="Kovalchuk A."/>
            <person name="Asiegbu F.O."/>
            <person name="Lackner G."/>
            <person name="Hoffmeister D."/>
            <person name="Rencoret J."/>
            <person name="Gutierrez A."/>
            <person name="Sun H."/>
            <person name="Lindquist E."/>
            <person name="Barry K."/>
            <person name="Riley R."/>
            <person name="Grigoriev I.V."/>
            <person name="Henrissat B."/>
            <person name="Kues U."/>
            <person name="Berka R.M."/>
            <person name="Martinez A.T."/>
            <person name="Covert S.F."/>
            <person name="Blanchette R.A."/>
            <person name="Cullen D."/>
        </authorList>
    </citation>
    <scope>NUCLEOTIDE SEQUENCE [LARGE SCALE GENOMIC DNA]</scope>
    <source>
        <strain evidence="8 9">11061_1 CR5-6</strain>
    </source>
</reference>
<evidence type="ECO:0000256" key="4">
    <source>
        <dbReference type="ARBA" id="ARBA00042988"/>
    </source>
</evidence>
<dbReference type="AlphaFoldDB" id="A0A0C3SDY3"/>
<dbReference type="Proteomes" id="UP000053257">
    <property type="component" value="Unassembled WGS sequence"/>
</dbReference>
<dbReference type="GO" id="GO:0047837">
    <property type="term" value="F:D-xylose 1-dehydrogenase (NADP+) activity"/>
    <property type="evidence" value="ECO:0007669"/>
    <property type="project" value="UniProtKB-EC"/>
</dbReference>
<name>A0A0C3SDY3_PHLG1</name>
<evidence type="ECO:0000259" key="7">
    <source>
        <dbReference type="Pfam" id="PF22725"/>
    </source>
</evidence>
<feature type="domain" description="GFO/IDH/MocA-like oxidoreductase" evidence="7">
    <location>
        <begin position="149"/>
        <end position="278"/>
    </location>
</feature>
<dbReference type="SUPFAM" id="SSF51735">
    <property type="entry name" value="NAD(P)-binding Rossmann-fold domains"/>
    <property type="match status" value="1"/>
</dbReference>
<dbReference type="SUPFAM" id="SSF55347">
    <property type="entry name" value="Glyceraldehyde-3-phosphate dehydrogenase-like, C-terminal domain"/>
    <property type="match status" value="1"/>
</dbReference>
<dbReference type="InterPro" id="IPR000683">
    <property type="entry name" value="Gfo/Idh/MocA-like_OxRdtase_N"/>
</dbReference>
<comment type="catalytic activity">
    <reaction evidence="5">
        <text>D-xylose + NADP(+) = D-xylono-1,5-lactone + NADPH + H(+)</text>
        <dbReference type="Rhea" id="RHEA:22000"/>
        <dbReference type="ChEBI" id="CHEBI:15378"/>
        <dbReference type="ChEBI" id="CHEBI:15867"/>
        <dbReference type="ChEBI" id="CHEBI:53455"/>
        <dbReference type="ChEBI" id="CHEBI:57783"/>
        <dbReference type="ChEBI" id="CHEBI:58349"/>
        <dbReference type="EC" id="1.1.1.179"/>
    </reaction>
</comment>
<dbReference type="PANTHER" id="PTHR22604">
    <property type="entry name" value="OXIDOREDUCTASES"/>
    <property type="match status" value="1"/>
</dbReference>
<dbReference type="STRING" id="745531.A0A0C3SDY3"/>
<proteinExistence type="inferred from homology"/>
<dbReference type="InterPro" id="IPR050984">
    <property type="entry name" value="Gfo/Idh/MocA_domain"/>
</dbReference>
<dbReference type="Pfam" id="PF22725">
    <property type="entry name" value="GFO_IDH_MocA_C3"/>
    <property type="match status" value="1"/>
</dbReference>
<evidence type="ECO:0000256" key="1">
    <source>
        <dbReference type="ARBA" id="ARBA00010928"/>
    </source>
</evidence>
<dbReference type="Pfam" id="PF01408">
    <property type="entry name" value="GFO_IDH_MocA"/>
    <property type="match status" value="1"/>
</dbReference>
<organism evidence="8 9">
    <name type="scientific">Phlebiopsis gigantea (strain 11061_1 CR5-6)</name>
    <name type="common">White-rot fungus</name>
    <name type="synonym">Peniophora gigantea</name>
    <dbReference type="NCBI Taxonomy" id="745531"/>
    <lineage>
        <taxon>Eukaryota</taxon>
        <taxon>Fungi</taxon>
        <taxon>Dikarya</taxon>
        <taxon>Basidiomycota</taxon>
        <taxon>Agaricomycotina</taxon>
        <taxon>Agaricomycetes</taxon>
        <taxon>Polyporales</taxon>
        <taxon>Phanerochaetaceae</taxon>
        <taxon>Phlebiopsis</taxon>
    </lineage>
</organism>
<protein>
    <recommendedName>
        <fullName evidence="3">D-xylose 1-dehydrogenase (NADP(+), D-xylono-1,5-lactone-forming)</fullName>
        <ecNumber evidence="3">1.1.1.179</ecNumber>
    </recommendedName>
    <alternativeName>
        <fullName evidence="4">D-xylose-NADP dehydrogenase</fullName>
    </alternativeName>
</protein>
<dbReference type="Gene3D" id="3.30.360.10">
    <property type="entry name" value="Dihydrodipicolinate Reductase, domain 2"/>
    <property type="match status" value="1"/>
</dbReference>
<dbReference type="GO" id="GO:0000166">
    <property type="term" value="F:nucleotide binding"/>
    <property type="evidence" value="ECO:0007669"/>
    <property type="project" value="InterPro"/>
</dbReference>
<dbReference type="EMBL" id="KN840459">
    <property type="protein sequence ID" value="KIP10045.1"/>
    <property type="molecule type" value="Genomic_DNA"/>
</dbReference>
<evidence type="ECO:0000256" key="5">
    <source>
        <dbReference type="ARBA" id="ARBA00049233"/>
    </source>
</evidence>
<gene>
    <name evidence="8" type="ORF">PHLGIDRAFT_101926</name>
</gene>
<evidence type="ECO:0000256" key="3">
    <source>
        <dbReference type="ARBA" id="ARBA00038984"/>
    </source>
</evidence>
<sequence>MASTSPFTLRWGIIATGWISQQFVKKTDLLSSNRNVEDVAHSLVAVGSRSVETAQSFIRAYGGGSDNTKAYGSYDEVFADPDVEAIYIGTPHTKHYENARDALAAGKHVLCEKAVTSNAAELRALLKLAKEKNLFFMEALWTRFQPLTQEVKRIAEEGTLGLPVSMHADLSGDFDIENIPKTHRILDPQLGGGALLDLGPYPMIWAVLALYEHPANKKARPTSISGAMVKTPLTGVDSSTSFTLNFTETLRAQATLTCSITLPNMDPAATIRYRNGSILIHPPIYKPTSFTVQYFDKPGSGKVVREVKQTFDILGGGWHYQADEVARCIRDGKIESEVWSHDKSLLLMDVFDEVRKQGGYVFPSGVEKVV</sequence>
<dbReference type="Gene3D" id="3.40.50.720">
    <property type="entry name" value="NAD(P)-binding Rossmann-like Domain"/>
    <property type="match status" value="1"/>
</dbReference>
<evidence type="ECO:0000313" key="8">
    <source>
        <dbReference type="EMBL" id="KIP10045.1"/>
    </source>
</evidence>
<dbReference type="OrthoDB" id="2129491at2759"/>
<comment type="similarity">
    <text evidence="1">Belongs to the Gfo/Idh/MocA family.</text>
</comment>
<evidence type="ECO:0000259" key="6">
    <source>
        <dbReference type="Pfam" id="PF01408"/>
    </source>
</evidence>
<accession>A0A0C3SDY3</accession>
<evidence type="ECO:0000313" key="9">
    <source>
        <dbReference type="Proteomes" id="UP000053257"/>
    </source>
</evidence>
<evidence type="ECO:0000256" key="2">
    <source>
        <dbReference type="ARBA" id="ARBA00023002"/>
    </source>
</evidence>
<dbReference type="HOGENOM" id="CLU_023194_7_2_1"/>
<feature type="domain" description="Gfo/Idh/MocA-like oxidoreductase N-terminal" evidence="6">
    <location>
        <begin position="9"/>
        <end position="137"/>
    </location>
</feature>
<dbReference type="InterPro" id="IPR055170">
    <property type="entry name" value="GFO_IDH_MocA-like_dom"/>
</dbReference>
<keyword evidence="9" id="KW-1185">Reference proteome</keyword>